<accession>A0ABW9MEX1</accession>
<sequence>MKDIDKVLEDFRESRKAIKKGLPARDNILYIFDSLTEDRQAKLLSYAEDVFYSQRYQEKTCDVPILNMKLVD</sequence>
<dbReference type="EMBL" id="JBGMEF010000037">
    <property type="protein sequence ID" value="MFO3667833.1"/>
    <property type="molecule type" value="Genomic_DNA"/>
</dbReference>
<reference evidence="1 2" key="1">
    <citation type="journal article" date="2025" name="Anaerobe">
        <title>Description of Anaerococcus kampingiae sp. nov., Anaerococcus groningensis sp. nov., Anaerococcus martiniensis sp. nov., and Anaerococcus cruorum sp. nov., isolated from human clinical specimens.</title>
        <authorList>
            <person name="Boiten K.E."/>
            <person name="Meijer J."/>
            <person name="van Wezel E.M."/>
            <person name="Veloo A.C.M."/>
        </authorList>
    </citation>
    <scope>NUCLEOTIDE SEQUENCE [LARGE SCALE GENOMIC DNA]</scope>
    <source>
        <strain evidence="1 2">ENR0874</strain>
    </source>
</reference>
<comment type="caution">
    <text evidence="1">The sequence shown here is derived from an EMBL/GenBank/DDBJ whole genome shotgun (WGS) entry which is preliminary data.</text>
</comment>
<proteinExistence type="predicted"/>
<protein>
    <submittedName>
        <fullName evidence="1">Uncharacterized protein</fullName>
    </submittedName>
</protein>
<gene>
    <name evidence="1" type="ORF">ACCQ42_08630</name>
</gene>
<dbReference type="RefSeq" id="WP_410035939.1">
    <property type="nucleotide sequence ID" value="NZ_JBGMEF010000037.1"/>
</dbReference>
<organism evidence="1 2">
    <name type="scientific">Anaerococcus kampingae</name>
    <dbReference type="NCBI Taxonomy" id="3115614"/>
    <lineage>
        <taxon>Bacteria</taxon>
        <taxon>Bacillati</taxon>
        <taxon>Bacillota</taxon>
        <taxon>Tissierellia</taxon>
        <taxon>Tissierellales</taxon>
        <taxon>Peptoniphilaceae</taxon>
        <taxon>Anaerococcus</taxon>
    </lineage>
</organism>
<dbReference type="Proteomes" id="UP001637994">
    <property type="component" value="Unassembled WGS sequence"/>
</dbReference>
<keyword evidence="2" id="KW-1185">Reference proteome</keyword>
<evidence type="ECO:0000313" key="2">
    <source>
        <dbReference type="Proteomes" id="UP001637994"/>
    </source>
</evidence>
<name>A0ABW9MEX1_9FIRM</name>
<evidence type="ECO:0000313" key="1">
    <source>
        <dbReference type="EMBL" id="MFO3667833.1"/>
    </source>
</evidence>